<comment type="similarity">
    <text evidence="2">Belongs to the bZIP family.</text>
</comment>
<feature type="domain" description="BZIP" evidence="8">
    <location>
        <begin position="92"/>
        <end position="128"/>
    </location>
</feature>
<evidence type="ECO:0000256" key="3">
    <source>
        <dbReference type="ARBA" id="ARBA00023015"/>
    </source>
</evidence>
<evidence type="ECO:0000256" key="2">
    <source>
        <dbReference type="ARBA" id="ARBA00007163"/>
    </source>
</evidence>
<feature type="region of interest" description="Disordered" evidence="7">
    <location>
        <begin position="153"/>
        <end position="180"/>
    </location>
</feature>
<feature type="compositionally biased region" description="Basic and acidic residues" evidence="7">
    <location>
        <begin position="285"/>
        <end position="299"/>
    </location>
</feature>
<dbReference type="GO" id="GO:0003677">
    <property type="term" value="F:DNA binding"/>
    <property type="evidence" value="ECO:0007669"/>
    <property type="project" value="UniProtKB-KW"/>
</dbReference>
<dbReference type="GO" id="GO:0003700">
    <property type="term" value="F:DNA-binding transcription factor activity"/>
    <property type="evidence" value="ECO:0007669"/>
    <property type="project" value="InterPro"/>
</dbReference>
<dbReference type="Gene3D" id="1.20.5.170">
    <property type="match status" value="1"/>
</dbReference>
<keyword evidence="3" id="KW-0805">Transcription regulation</keyword>
<organism evidence="9 10">
    <name type="scientific">Rhodotorula paludigena</name>
    <dbReference type="NCBI Taxonomy" id="86838"/>
    <lineage>
        <taxon>Eukaryota</taxon>
        <taxon>Fungi</taxon>
        <taxon>Dikarya</taxon>
        <taxon>Basidiomycota</taxon>
        <taxon>Pucciniomycotina</taxon>
        <taxon>Microbotryomycetes</taxon>
        <taxon>Sporidiobolales</taxon>
        <taxon>Sporidiobolaceae</taxon>
        <taxon>Rhodotorula</taxon>
    </lineage>
</organism>
<dbReference type="PROSITE" id="PS50217">
    <property type="entry name" value="BZIP"/>
    <property type="match status" value="1"/>
</dbReference>
<evidence type="ECO:0000256" key="1">
    <source>
        <dbReference type="ARBA" id="ARBA00004123"/>
    </source>
</evidence>
<keyword evidence="10" id="KW-1185">Reference proteome</keyword>
<dbReference type="PANTHER" id="PTHR47416:SF8">
    <property type="entry name" value="BASIC-LEUCINE ZIPPER TRANSCRIPTION FACTOR E-RELATED"/>
    <property type="match status" value="1"/>
</dbReference>
<dbReference type="PROSITE" id="PS00036">
    <property type="entry name" value="BZIP_BASIC"/>
    <property type="match status" value="2"/>
</dbReference>
<evidence type="ECO:0000313" key="9">
    <source>
        <dbReference type="EMBL" id="GJN92982.1"/>
    </source>
</evidence>
<evidence type="ECO:0000256" key="4">
    <source>
        <dbReference type="ARBA" id="ARBA00023125"/>
    </source>
</evidence>
<evidence type="ECO:0000256" key="5">
    <source>
        <dbReference type="ARBA" id="ARBA00023163"/>
    </source>
</evidence>
<reference evidence="9 10" key="1">
    <citation type="submission" date="2021-12" db="EMBL/GenBank/DDBJ databases">
        <title>High titer production of polyol ester of fatty acids by Rhodotorula paludigena BS15 towards product separation-free biomass refinery.</title>
        <authorList>
            <person name="Mano J."/>
            <person name="Ono H."/>
            <person name="Tanaka T."/>
            <person name="Naito K."/>
            <person name="Sushida H."/>
            <person name="Ike M."/>
            <person name="Tokuyasu K."/>
            <person name="Kitaoka M."/>
        </authorList>
    </citation>
    <scope>NUCLEOTIDE SEQUENCE [LARGE SCALE GENOMIC DNA]</scope>
    <source>
        <strain evidence="9 10">BS15</strain>
    </source>
</reference>
<protein>
    <recommendedName>
        <fullName evidence="8">BZIP domain-containing protein</fullName>
    </recommendedName>
</protein>
<feature type="region of interest" description="Disordered" evidence="7">
    <location>
        <begin position="267"/>
        <end position="336"/>
    </location>
</feature>
<evidence type="ECO:0000313" key="10">
    <source>
        <dbReference type="Proteomes" id="UP001342314"/>
    </source>
</evidence>
<name>A0AAV5GUE8_9BASI</name>
<dbReference type="EMBL" id="BQKY01000012">
    <property type="protein sequence ID" value="GJN92982.1"/>
    <property type="molecule type" value="Genomic_DNA"/>
</dbReference>
<dbReference type="InterPro" id="IPR046347">
    <property type="entry name" value="bZIP_sf"/>
</dbReference>
<accession>A0AAV5GUE8</accession>
<feature type="compositionally biased region" description="Acidic residues" evidence="7">
    <location>
        <begin position="34"/>
        <end position="47"/>
    </location>
</feature>
<feature type="region of interest" description="Disordered" evidence="7">
    <location>
        <begin position="1"/>
        <end position="115"/>
    </location>
</feature>
<dbReference type="Proteomes" id="UP001342314">
    <property type="component" value="Unassembled WGS sequence"/>
</dbReference>
<keyword evidence="4" id="KW-0238">DNA-binding</keyword>
<dbReference type="Pfam" id="PF00170">
    <property type="entry name" value="bZIP_1"/>
    <property type="match status" value="1"/>
</dbReference>
<feature type="compositionally biased region" description="Basic and acidic residues" evidence="7">
    <location>
        <begin position="86"/>
        <end position="95"/>
    </location>
</feature>
<keyword evidence="5" id="KW-0804">Transcription</keyword>
<comment type="caution">
    <text evidence="9">The sequence shown here is derived from an EMBL/GenBank/DDBJ whole genome shotgun (WGS) entry which is preliminary data.</text>
</comment>
<dbReference type="GO" id="GO:0005634">
    <property type="term" value="C:nucleus"/>
    <property type="evidence" value="ECO:0007669"/>
    <property type="project" value="UniProtKB-SubCell"/>
</dbReference>
<dbReference type="PANTHER" id="PTHR47416">
    <property type="entry name" value="BASIC-LEUCINE ZIPPER TRANSCRIPTION FACTOR F-RELATED"/>
    <property type="match status" value="1"/>
</dbReference>
<evidence type="ECO:0000259" key="8">
    <source>
        <dbReference type="PROSITE" id="PS50217"/>
    </source>
</evidence>
<dbReference type="CDD" id="cd14812">
    <property type="entry name" value="bZIP_u3"/>
    <property type="match status" value="1"/>
</dbReference>
<sequence length="402" mass="43464">MASFCADLPALPPTPAGTRSKRRLSSHAASPDPYDYDDGDDGMIDDDSAQHGKRSKRSRGANAAMSGSPNRAAIGGAAAAQPQRALSDKEKEQRRVARMIRNRNAAQASRDRKKEHTAFLERRVAELEHLLRQAGQKVPAPSAPSYFASTVQPYSQQVRAPPRSQRATSVADEEQMGRAADLEDENDALRSQLHLEQQESAQLRARLEIAEDELDRLAPLAALAADAPFSPFSGTSTPLPGFEPTFAFDTPNLSPLPQPEERAYLEERERQRRLATRHTSTDLATVHDDDPQHAGEKQGTDSSRLVAREDDTSLPRKLSSTAPSLAGDDIASTPPATESYLELDDVTVSPVWSDWVKGVSAASAATKCSAEQQAVIDTVGDESALAFLDLSFLQDGPVTATC</sequence>
<keyword evidence="6" id="KW-0539">Nucleus</keyword>
<dbReference type="AlphaFoldDB" id="A0AAV5GUE8"/>
<evidence type="ECO:0000256" key="6">
    <source>
        <dbReference type="ARBA" id="ARBA00023242"/>
    </source>
</evidence>
<gene>
    <name evidence="9" type="ORF">Rhopal_006027-T1</name>
</gene>
<comment type="subcellular location">
    <subcellularLocation>
        <location evidence="1">Nucleus</location>
    </subcellularLocation>
</comment>
<dbReference type="SMART" id="SM00338">
    <property type="entry name" value="BRLZ"/>
    <property type="match status" value="1"/>
</dbReference>
<feature type="compositionally biased region" description="Low complexity" evidence="7">
    <location>
        <begin position="71"/>
        <end position="85"/>
    </location>
</feature>
<proteinExistence type="inferred from homology"/>
<evidence type="ECO:0000256" key="7">
    <source>
        <dbReference type="SAM" id="MobiDB-lite"/>
    </source>
</evidence>
<dbReference type="InterPro" id="IPR004827">
    <property type="entry name" value="bZIP"/>
</dbReference>
<dbReference type="SUPFAM" id="SSF57959">
    <property type="entry name" value="Leucine zipper domain"/>
    <property type="match status" value="1"/>
</dbReference>